<keyword evidence="6" id="KW-0560">Oxidoreductase</keyword>
<reference evidence="11" key="1">
    <citation type="submission" date="2020-03" db="EMBL/GenBank/DDBJ databases">
        <authorList>
            <person name="He L."/>
        </authorList>
    </citation>
    <scope>NUCLEOTIDE SEQUENCE</scope>
    <source>
        <strain evidence="11">CkLH20</strain>
    </source>
</reference>
<evidence type="ECO:0000256" key="6">
    <source>
        <dbReference type="ARBA" id="ARBA00023002"/>
    </source>
</evidence>
<reference evidence="11" key="2">
    <citation type="submission" date="2020-11" db="EMBL/GenBank/DDBJ databases">
        <title>Whole genome sequencing of Colletotrichum sp.</title>
        <authorList>
            <person name="Li H."/>
        </authorList>
    </citation>
    <scope>NUCLEOTIDE SEQUENCE</scope>
    <source>
        <strain evidence="11">CkLH20</strain>
    </source>
</reference>
<feature type="transmembrane region" description="Helical" evidence="9">
    <location>
        <begin position="1018"/>
        <end position="1040"/>
    </location>
</feature>
<evidence type="ECO:0000256" key="5">
    <source>
        <dbReference type="ARBA" id="ARBA00022989"/>
    </source>
</evidence>
<dbReference type="GO" id="GO:0050661">
    <property type="term" value="F:NADP binding"/>
    <property type="evidence" value="ECO:0007669"/>
    <property type="project" value="InterPro"/>
</dbReference>
<evidence type="ECO:0000256" key="3">
    <source>
        <dbReference type="ARBA" id="ARBA00022692"/>
    </source>
</evidence>
<feature type="transmembrane region" description="Helical" evidence="9">
    <location>
        <begin position="986"/>
        <end position="1006"/>
    </location>
</feature>
<dbReference type="PANTHER" id="PTHR11785">
    <property type="entry name" value="AMINO ACID TRANSPORTER"/>
    <property type="match status" value="1"/>
</dbReference>
<dbReference type="PRINTS" id="PR00370">
    <property type="entry name" value="FMOXYGENASE"/>
</dbReference>
<evidence type="ECO:0000256" key="2">
    <source>
        <dbReference type="ARBA" id="ARBA00022630"/>
    </source>
</evidence>
<keyword evidence="12" id="KW-1185">Reference proteome</keyword>
<keyword evidence="5 9" id="KW-1133">Transmembrane helix</keyword>
<evidence type="ECO:0000313" key="11">
    <source>
        <dbReference type="EMBL" id="KAF9872130.1"/>
    </source>
</evidence>
<feature type="transmembrane region" description="Helical" evidence="9">
    <location>
        <begin position="1067"/>
        <end position="1094"/>
    </location>
</feature>
<dbReference type="GO" id="GO:0004499">
    <property type="term" value="F:N,N-dimethylaniline monooxygenase activity"/>
    <property type="evidence" value="ECO:0007669"/>
    <property type="project" value="InterPro"/>
</dbReference>
<sequence>MATNESQTPVGKHVGIIGTGAIGLAALKNLKEQGLQVTAIEQNDFIGGTWHVTPRKGQTTALPWTTFNTSKQCCHFTDFPFPKDAPTHPPAKDVENYLEAYAKEFDLLRHVEFSKKVTKVERDEESNKWKVYTRNTKPESGDANTKDEEQTFDRLVFATGILNAPVDVKIKGIEKFEGETMHSRDFKEPHLYEDKNVLVVGIGATGADTQSFLKKAKARSVYLSHRGQYYLLPRMAEGKAFDHSMSLRALTIIRALGNWWPRGCAMLMQKALISARQKAWPWLSEHPSFKSPRQLDGIEHRIPLFSDDLADNLRDGTTKAVTGVREISGPKSVTLTDGTVLDDIDAIIICSGYHYDFSLIKGAGNPVDPKKAPDNYKRINAAKYKDPHDGFPRLYRGFVSEQYPESLAFLGHFLIMGPPFVVYDLATMALGSLWSGAAPTPTGQEIARDINNHYNTVVDTLGRGPMPHMGARMFGSETYEWLNKTAGTGVLERLVCFNLEAWKLWWSGRKFYNLLVDGVNSPPVYRLFDTGRGRKAWSGARKAIEANNEDVKQLCERWKKENDAKTNQFKSPRFIIPADMATVTITRPVQPDIQYAPDRQKWQARVARRLGESDLPKAVPAGLPTEFKSDLVWEGSTLAKDYDWTYVLGSEQLDELDAALAHFKSLGLPLGHISQETFPLPKLHSELRKLSYELHNGHGFFVIRGLRVDEHTREENIIIYAGLSSHIAPQRGRQDRQYDGKPADVVLTHIKDLTLTKEKGQIGSPAYTADKQVFHTDAGDIVSLFALSTAAEGGTSKLASIARVYNEIAKSRPDLIHTLTQDWQFEVFGKPEKSFTSRPLVHYQPATATTPERLAVQYARRYFVGYGALPRSHEIPPISEAQAEALDTLHFLGEKFAVSLDFQKGDIQYANNMGIFHARDGFTDTQDQHVPERGVGDVETSDSEHSIIRDGDLAYTLAKGGNGSKPAYQEAVGAPVERHSPLGYHVGWITVIFLNVNQMIGTGIFSTPASVLSGTGSVGLAFIYWTIGFLMALAGLSVYLELASYFPNRSGAEVVYLEQSYPRPKHFFPIAFAVQSVLLSFSSSNAIVLSRYLWRIAGKTPSAWELKGVAIAAYTFAVICVVAHNKYSLWATNIIGAIKIITLIFISITGLVVLGGNVDHIPDPNANFRNSFEGTTDNGNDLATALVNIIFSYTGYSNAFNVVNEIKNPIPVLKRHATISVVVVAVLYMFCNVAYFAAVPKAEFKGAKEIAAAIFFTKVFGTGPAEQALNFLVLLSAFGNLLGVLIGSSRVIREIGRQGVLPWTEFWVNTKPFGTPIGPYFLKWIMTFIMIAAPPAGDAFQFGKFDEFISLKTYPDGLFHLAMAIGVYLIRIRRKRAGLGRTEFKSWHVTVIFFILLQVYILAMPWWPPKGGPYAGSVSFWYATYCVVGIAIMIVCFLYYAVWMWLLPKWRGYRIRPEILDVTDNGANTHRLVKVPLSDLAQWDAEHDDAGNLRRRHVVGSQSSSKGDAEVAVVGDHGTTIKY</sequence>
<dbReference type="GeneID" id="62166255"/>
<dbReference type="SUPFAM" id="SSF51197">
    <property type="entry name" value="Clavaminate synthase-like"/>
    <property type="match status" value="1"/>
</dbReference>
<feature type="coiled-coil region" evidence="8">
    <location>
        <begin position="541"/>
        <end position="568"/>
    </location>
</feature>
<keyword evidence="2" id="KW-0285">Flavoprotein</keyword>
<dbReference type="InterPro" id="IPR050598">
    <property type="entry name" value="AminoAcid_Transporter"/>
</dbReference>
<name>A0A9P6LH06_9PEZI</name>
<evidence type="ECO:0000256" key="7">
    <source>
        <dbReference type="ARBA" id="ARBA00023136"/>
    </source>
</evidence>
<organism evidence="11 12">
    <name type="scientific">Colletotrichum karsti</name>
    <dbReference type="NCBI Taxonomy" id="1095194"/>
    <lineage>
        <taxon>Eukaryota</taxon>
        <taxon>Fungi</taxon>
        <taxon>Dikarya</taxon>
        <taxon>Ascomycota</taxon>
        <taxon>Pezizomycotina</taxon>
        <taxon>Sordariomycetes</taxon>
        <taxon>Hypocreomycetidae</taxon>
        <taxon>Glomerellales</taxon>
        <taxon>Glomerellaceae</taxon>
        <taxon>Colletotrichum</taxon>
        <taxon>Colletotrichum boninense species complex</taxon>
    </lineage>
</organism>
<feature type="transmembrane region" description="Helical" evidence="9">
    <location>
        <begin position="1320"/>
        <end position="1337"/>
    </location>
</feature>
<dbReference type="RefSeq" id="XP_038741591.1">
    <property type="nucleotide sequence ID" value="XM_038893181.1"/>
</dbReference>
<dbReference type="GO" id="GO:0016020">
    <property type="term" value="C:membrane"/>
    <property type="evidence" value="ECO:0007669"/>
    <property type="project" value="UniProtKB-SubCell"/>
</dbReference>
<dbReference type="FunFam" id="3.60.130.10:FF:000011">
    <property type="entry name" value="Taurine catabolism dioxygenase TauD"/>
    <property type="match status" value="1"/>
</dbReference>
<dbReference type="Gene3D" id="1.20.1740.10">
    <property type="entry name" value="Amino acid/polyamine transporter I"/>
    <property type="match status" value="1"/>
</dbReference>
<dbReference type="InterPro" id="IPR036188">
    <property type="entry name" value="FAD/NAD-bd_sf"/>
</dbReference>
<dbReference type="Pfam" id="PF00743">
    <property type="entry name" value="FMO-like"/>
    <property type="match status" value="1"/>
</dbReference>
<comment type="subcellular location">
    <subcellularLocation>
        <location evidence="1">Membrane</location>
        <topology evidence="1">Multi-pass membrane protein</topology>
    </subcellularLocation>
</comment>
<dbReference type="GO" id="GO:0015179">
    <property type="term" value="F:L-amino acid transmembrane transporter activity"/>
    <property type="evidence" value="ECO:0007669"/>
    <property type="project" value="TreeGrafter"/>
</dbReference>
<dbReference type="Gene3D" id="3.50.50.60">
    <property type="entry name" value="FAD/NAD(P)-binding domain"/>
    <property type="match status" value="1"/>
</dbReference>
<dbReference type="InterPro" id="IPR042098">
    <property type="entry name" value="TauD-like_sf"/>
</dbReference>
<keyword evidence="3 9" id="KW-0812">Transmembrane</keyword>
<feature type="domain" description="TauD/TfdA-like" evidence="10">
    <location>
        <begin position="669"/>
        <end position="927"/>
    </location>
</feature>
<dbReference type="Proteomes" id="UP000781932">
    <property type="component" value="Unassembled WGS sequence"/>
</dbReference>
<dbReference type="SUPFAM" id="SSF51905">
    <property type="entry name" value="FAD/NAD(P)-binding domain"/>
    <property type="match status" value="1"/>
</dbReference>
<feature type="transmembrane region" description="Helical" evidence="9">
    <location>
        <begin position="1357"/>
        <end position="1374"/>
    </location>
</feature>
<dbReference type="PANTHER" id="PTHR11785:SF353">
    <property type="entry name" value="METHIONINE TRANSPORTER (EUROFUNG)"/>
    <property type="match status" value="1"/>
</dbReference>
<keyword evidence="7 9" id="KW-0472">Membrane</keyword>
<keyword evidence="4" id="KW-0274">FAD</keyword>
<dbReference type="Pfam" id="PF02668">
    <property type="entry name" value="TauD"/>
    <property type="match status" value="1"/>
</dbReference>
<evidence type="ECO:0000256" key="4">
    <source>
        <dbReference type="ARBA" id="ARBA00022827"/>
    </source>
</evidence>
<feature type="transmembrane region" description="Helical" evidence="9">
    <location>
        <begin position="1130"/>
        <end position="1154"/>
    </location>
</feature>
<protein>
    <recommendedName>
        <fullName evidence="10">TauD/TfdA-like domain-containing protein</fullName>
    </recommendedName>
</protein>
<dbReference type="InterPro" id="IPR000960">
    <property type="entry name" value="Flavin_mOase"/>
</dbReference>
<evidence type="ECO:0000259" key="10">
    <source>
        <dbReference type="Pfam" id="PF02668"/>
    </source>
</evidence>
<gene>
    <name evidence="11" type="ORF">CkaCkLH20_10467</name>
</gene>
<dbReference type="InterPro" id="IPR020946">
    <property type="entry name" value="Flavin_mOase-like"/>
</dbReference>
<dbReference type="InterPro" id="IPR003819">
    <property type="entry name" value="TauD/TfdA-like"/>
</dbReference>
<dbReference type="Gene3D" id="3.60.130.10">
    <property type="entry name" value="Clavaminate synthase-like"/>
    <property type="match status" value="1"/>
</dbReference>
<dbReference type="OrthoDB" id="272271at2759"/>
<feature type="transmembrane region" description="Helical" evidence="9">
    <location>
        <begin position="1419"/>
        <end position="1446"/>
    </location>
</feature>
<evidence type="ECO:0000256" key="8">
    <source>
        <dbReference type="SAM" id="Coils"/>
    </source>
</evidence>
<proteinExistence type="predicted"/>
<feature type="transmembrane region" description="Helical" evidence="9">
    <location>
        <begin position="1217"/>
        <end position="1238"/>
    </location>
</feature>
<dbReference type="EMBL" id="JAATWM020000040">
    <property type="protein sequence ID" value="KAF9872130.1"/>
    <property type="molecule type" value="Genomic_DNA"/>
</dbReference>
<keyword evidence="8" id="KW-0175">Coiled coil</keyword>
<feature type="transmembrane region" description="Helical" evidence="9">
    <location>
        <begin position="1268"/>
        <end position="1287"/>
    </location>
</feature>
<feature type="transmembrane region" description="Helical" evidence="9">
    <location>
        <begin position="1386"/>
        <end position="1407"/>
    </location>
</feature>
<dbReference type="FunFam" id="1.20.1740.10:FF:000025">
    <property type="entry name" value="High-affinity methionine permease"/>
    <property type="match status" value="1"/>
</dbReference>
<dbReference type="InterPro" id="IPR002293">
    <property type="entry name" value="AA/rel_permease1"/>
</dbReference>
<evidence type="ECO:0000256" key="9">
    <source>
        <dbReference type="SAM" id="Phobius"/>
    </source>
</evidence>
<dbReference type="Pfam" id="PF13520">
    <property type="entry name" value="AA_permease_2"/>
    <property type="match status" value="1"/>
</dbReference>
<dbReference type="GO" id="GO:0050660">
    <property type="term" value="F:flavin adenine dinucleotide binding"/>
    <property type="evidence" value="ECO:0007669"/>
    <property type="project" value="InterPro"/>
</dbReference>
<accession>A0A9P6LH06</accession>
<comment type="caution">
    <text evidence="11">The sequence shown here is derived from an EMBL/GenBank/DDBJ whole genome shotgun (WGS) entry which is preliminary data.</text>
</comment>
<evidence type="ECO:0000256" key="1">
    <source>
        <dbReference type="ARBA" id="ARBA00004141"/>
    </source>
</evidence>
<evidence type="ECO:0000313" key="12">
    <source>
        <dbReference type="Proteomes" id="UP000781932"/>
    </source>
</evidence>